<evidence type="ECO:0000313" key="2">
    <source>
        <dbReference type="EMBL" id="KAF6783015.1"/>
    </source>
</evidence>
<feature type="region of interest" description="Disordered" evidence="1">
    <location>
        <begin position="26"/>
        <end position="75"/>
    </location>
</feature>
<keyword evidence="3" id="KW-1185">Reference proteome</keyword>
<comment type="caution">
    <text evidence="2">The sequence shown here is derived from an EMBL/GenBank/DDBJ whole genome shotgun (WGS) entry which is preliminary data.</text>
</comment>
<gene>
    <name evidence="2" type="ORF">CMUS01_16687</name>
</gene>
<dbReference type="EMBL" id="WIGM01002171">
    <property type="protein sequence ID" value="KAF6783015.1"/>
    <property type="molecule type" value="Genomic_DNA"/>
</dbReference>
<dbReference type="AlphaFoldDB" id="A0A8H6ILZ4"/>
<evidence type="ECO:0000313" key="3">
    <source>
        <dbReference type="Proteomes" id="UP000639643"/>
    </source>
</evidence>
<proteinExistence type="predicted"/>
<organism evidence="2 3">
    <name type="scientific">Colletotrichum musicola</name>
    <dbReference type="NCBI Taxonomy" id="2175873"/>
    <lineage>
        <taxon>Eukaryota</taxon>
        <taxon>Fungi</taxon>
        <taxon>Dikarya</taxon>
        <taxon>Ascomycota</taxon>
        <taxon>Pezizomycotina</taxon>
        <taxon>Sordariomycetes</taxon>
        <taxon>Hypocreomycetidae</taxon>
        <taxon>Glomerellales</taxon>
        <taxon>Glomerellaceae</taxon>
        <taxon>Colletotrichum</taxon>
        <taxon>Colletotrichum orchidearum species complex</taxon>
    </lineage>
</organism>
<reference evidence="2" key="1">
    <citation type="journal article" date="2020" name="Phytopathology">
        <title>Genome Sequence Resources of Colletotrichum truncatum, C. plurivorum, C. musicola, and C. sojae: Four Species Pathogenic to Soybean (Glycine max).</title>
        <authorList>
            <person name="Rogerio F."/>
            <person name="Boufleur T.R."/>
            <person name="Ciampi-Guillardi M."/>
            <person name="Sukno S.A."/>
            <person name="Thon M.R."/>
            <person name="Massola Junior N.S."/>
            <person name="Baroncelli R."/>
        </authorList>
    </citation>
    <scope>NUCLEOTIDE SEQUENCE</scope>
    <source>
        <strain evidence="2">LFN0074</strain>
    </source>
</reference>
<evidence type="ECO:0000256" key="1">
    <source>
        <dbReference type="SAM" id="MobiDB-lite"/>
    </source>
</evidence>
<dbReference type="Proteomes" id="UP000639643">
    <property type="component" value="Unassembled WGS sequence"/>
</dbReference>
<accession>A0A8H6ILZ4</accession>
<name>A0A8H6ILZ4_9PEZI</name>
<sequence>MTASIIWSGKPGLPYRHHVATSTFGQERTLRQGEGNLQAWEGRSKEEEEEEIDFTDGQQVENLVTKRRKGGEDRT</sequence>
<protein>
    <submittedName>
        <fullName evidence="2">Uncharacterized protein</fullName>
    </submittedName>
</protein>